<protein>
    <submittedName>
        <fullName evidence="2">Uncharacterized protein</fullName>
    </submittedName>
</protein>
<feature type="compositionally biased region" description="Polar residues" evidence="1">
    <location>
        <begin position="325"/>
        <end position="337"/>
    </location>
</feature>
<evidence type="ECO:0000313" key="2">
    <source>
        <dbReference type="EMBL" id="KAK6950613.1"/>
    </source>
</evidence>
<reference evidence="2 3" key="1">
    <citation type="journal article" date="2024" name="Front Chem Biol">
        <title>Unveiling the potential of Daldinia eschscholtzii MFLUCC 19-0629 through bioactivity and bioinformatics studies for enhanced sustainable agriculture production.</title>
        <authorList>
            <person name="Brooks S."/>
            <person name="Weaver J.A."/>
            <person name="Klomchit A."/>
            <person name="Alharthi S.A."/>
            <person name="Onlamun T."/>
            <person name="Nurani R."/>
            <person name="Vong T.K."/>
            <person name="Alberti F."/>
            <person name="Greco C."/>
        </authorList>
    </citation>
    <scope>NUCLEOTIDE SEQUENCE [LARGE SCALE GENOMIC DNA]</scope>
    <source>
        <strain evidence="2">MFLUCC 19-0629</strain>
    </source>
</reference>
<feature type="compositionally biased region" description="Polar residues" evidence="1">
    <location>
        <begin position="224"/>
        <end position="262"/>
    </location>
</feature>
<feature type="compositionally biased region" description="Polar residues" evidence="1">
    <location>
        <begin position="268"/>
        <end position="282"/>
    </location>
</feature>
<accession>A0AAX6MDR9</accession>
<organism evidence="2 3">
    <name type="scientific">Daldinia eschscholtzii</name>
    <dbReference type="NCBI Taxonomy" id="292717"/>
    <lineage>
        <taxon>Eukaryota</taxon>
        <taxon>Fungi</taxon>
        <taxon>Dikarya</taxon>
        <taxon>Ascomycota</taxon>
        <taxon>Pezizomycotina</taxon>
        <taxon>Sordariomycetes</taxon>
        <taxon>Xylariomycetidae</taxon>
        <taxon>Xylariales</taxon>
        <taxon>Hypoxylaceae</taxon>
        <taxon>Daldinia</taxon>
    </lineage>
</organism>
<proteinExistence type="predicted"/>
<sequence>MTDREIDSESSQPRKRIAVAVSSTETHLRNDGNEFGYNIEAARTYSNQARVNVSQLSSVPQYSNTISGEDVIASYRQSQYPYGGKYHYSTVPGWTSTYSDEAVEYSGLNYPYQMISQEPAHMVQGYGRYGSGKSVYVDPESPQYSFGSLAHRPVASSESPTGFSLSGMAASLPNAPDRIVPSDRLLPQVNRTLTSSSSYRPDGITSYSGSKTSPSSSMSEVSYGNLNPSFEPQYSTPNTLPSQRSSSHSDTATYEPNATSASDALYTSGDQSLRSTDDSNSSFSYIYSDKLEGSRRNSQSSCGASGGSVLPNGHVYVPDSHHTHAGSSQGYVSSQDSAVDGATTSSSRGGSGNGPSHMHIDGHRRSAGNLRGG</sequence>
<dbReference type="Proteomes" id="UP001369815">
    <property type="component" value="Unassembled WGS sequence"/>
</dbReference>
<gene>
    <name evidence="2" type="ORF">Daesc_007137</name>
</gene>
<feature type="region of interest" description="Disordered" evidence="1">
    <location>
        <begin position="191"/>
        <end position="282"/>
    </location>
</feature>
<feature type="compositionally biased region" description="Low complexity" evidence="1">
    <location>
        <begin position="206"/>
        <end position="222"/>
    </location>
</feature>
<dbReference type="EMBL" id="JBANMG010000007">
    <property type="protein sequence ID" value="KAK6950613.1"/>
    <property type="molecule type" value="Genomic_DNA"/>
</dbReference>
<evidence type="ECO:0000256" key="1">
    <source>
        <dbReference type="SAM" id="MobiDB-lite"/>
    </source>
</evidence>
<keyword evidence="3" id="KW-1185">Reference proteome</keyword>
<comment type="caution">
    <text evidence="2">The sequence shown here is derived from an EMBL/GenBank/DDBJ whole genome shotgun (WGS) entry which is preliminary data.</text>
</comment>
<dbReference type="AlphaFoldDB" id="A0AAX6MDR9"/>
<feature type="region of interest" description="Disordered" evidence="1">
    <location>
        <begin position="313"/>
        <end position="373"/>
    </location>
</feature>
<evidence type="ECO:0000313" key="3">
    <source>
        <dbReference type="Proteomes" id="UP001369815"/>
    </source>
</evidence>
<feature type="region of interest" description="Disordered" evidence="1">
    <location>
        <begin position="1"/>
        <end position="23"/>
    </location>
</feature>
<name>A0AAX6MDR9_9PEZI</name>